<accession>A0A250ICY2</accession>
<dbReference type="OrthoDB" id="5504058at2"/>
<organism evidence="1 2">
    <name type="scientific">Melittangium boletus DSM 14713</name>
    <dbReference type="NCBI Taxonomy" id="1294270"/>
    <lineage>
        <taxon>Bacteria</taxon>
        <taxon>Pseudomonadati</taxon>
        <taxon>Myxococcota</taxon>
        <taxon>Myxococcia</taxon>
        <taxon>Myxococcales</taxon>
        <taxon>Cystobacterineae</taxon>
        <taxon>Archangiaceae</taxon>
        <taxon>Melittangium</taxon>
    </lineage>
</organism>
<dbReference type="Pfam" id="PF09535">
    <property type="entry name" value="Gmx_para_CXXCG"/>
    <property type="match status" value="1"/>
</dbReference>
<dbReference type="KEGG" id="mbd:MEBOL_003080"/>
<dbReference type="EMBL" id="CP022163">
    <property type="protein sequence ID" value="ATB29625.1"/>
    <property type="molecule type" value="Genomic_DNA"/>
</dbReference>
<gene>
    <name evidence="1" type="ORF">MEBOL_003080</name>
</gene>
<dbReference type="Proteomes" id="UP000217289">
    <property type="component" value="Chromosome"/>
</dbReference>
<reference evidence="1 2" key="1">
    <citation type="submission" date="2017-06" db="EMBL/GenBank/DDBJ databases">
        <authorList>
            <person name="Kim H.J."/>
            <person name="Triplett B.A."/>
        </authorList>
    </citation>
    <scope>NUCLEOTIDE SEQUENCE [LARGE SCALE GENOMIC DNA]</scope>
    <source>
        <strain evidence="1 2">DSM 14713</strain>
    </source>
</reference>
<protein>
    <submittedName>
        <fullName evidence="1">Uncharacterized protein</fullName>
    </submittedName>
</protein>
<sequence>MRFYRLKGPRDSAYTGDLDARRMWGALPGLRCPECGATWAGAATAYPSVDLSSLDERGAYEKARPEPFEEFARLRELVRPFVPSRAQLLPGTAFGSLVGIADGTFGAFFLHLGGIRLIQREALERLQAEGVRGLRGFRTQLLFRQENPPDLWELELLPQGRLHPECTPERPPACAKCGRDGFPFPDEPILEGASLPTDTDLFVLSDFETILIGTEWFVEAVRRLGLDDIDIREVPVR</sequence>
<dbReference type="NCBIfam" id="TIGR02264">
    <property type="entry name" value="gmx_para_CXXCG"/>
    <property type="match status" value="1"/>
</dbReference>
<dbReference type="InterPro" id="IPR011750">
    <property type="entry name" value="Gmx_para_CXXCG"/>
</dbReference>
<evidence type="ECO:0000313" key="1">
    <source>
        <dbReference type="EMBL" id="ATB29625.1"/>
    </source>
</evidence>
<evidence type="ECO:0000313" key="2">
    <source>
        <dbReference type="Proteomes" id="UP000217289"/>
    </source>
</evidence>
<dbReference type="AlphaFoldDB" id="A0A250ICY2"/>
<keyword evidence="2" id="KW-1185">Reference proteome</keyword>
<name>A0A250ICY2_9BACT</name>
<dbReference type="RefSeq" id="WP_095978166.1">
    <property type="nucleotide sequence ID" value="NZ_CP022163.1"/>
</dbReference>
<proteinExistence type="predicted"/>